<feature type="region of interest" description="Disordered" evidence="1">
    <location>
        <begin position="506"/>
        <end position="535"/>
    </location>
</feature>
<name>A0A518B8C1_9BACT</name>
<feature type="compositionally biased region" description="Basic and acidic residues" evidence="1">
    <location>
        <begin position="522"/>
        <end position="535"/>
    </location>
</feature>
<dbReference type="InterPro" id="IPR018247">
    <property type="entry name" value="EF_Hand_1_Ca_BS"/>
</dbReference>
<dbReference type="OrthoDB" id="260830at2"/>
<dbReference type="PANTHER" id="PTHR10827">
    <property type="entry name" value="RETICULOCALBIN"/>
    <property type="match status" value="1"/>
</dbReference>
<feature type="domain" description="EF-hand" evidence="2">
    <location>
        <begin position="259"/>
        <end position="294"/>
    </location>
</feature>
<dbReference type="GO" id="GO:0005509">
    <property type="term" value="F:calcium ion binding"/>
    <property type="evidence" value="ECO:0007669"/>
    <property type="project" value="InterPro"/>
</dbReference>
<keyword evidence="4" id="KW-1185">Reference proteome</keyword>
<evidence type="ECO:0000259" key="2">
    <source>
        <dbReference type="PROSITE" id="PS50222"/>
    </source>
</evidence>
<dbReference type="AlphaFoldDB" id="A0A518B8C1"/>
<dbReference type="SUPFAM" id="SSF47473">
    <property type="entry name" value="EF-hand"/>
    <property type="match status" value="4"/>
</dbReference>
<dbReference type="InterPro" id="IPR011992">
    <property type="entry name" value="EF-hand-dom_pair"/>
</dbReference>
<dbReference type="EMBL" id="CP036279">
    <property type="protein sequence ID" value="QDU63219.1"/>
    <property type="molecule type" value="Genomic_DNA"/>
</dbReference>
<evidence type="ECO:0000256" key="1">
    <source>
        <dbReference type="SAM" id="MobiDB-lite"/>
    </source>
</evidence>
<accession>A0A518B8C1</accession>
<feature type="domain" description="EF-hand" evidence="2">
    <location>
        <begin position="158"/>
        <end position="187"/>
    </location>
</feature>
<dbReference type="PROSITE" id="PS50222">
    <property type="entry name" value="EF_HAND_2"/>
    <property type="match status" value="2"/>
</dbReference>
<dbReference type="RefSeq" id="WP_145260506.1">
    <property type="nucleotide sequence ID" value="NZ_CP036279.1"/>
</dbReference>
<sequence length="584" mass="64687">MSPILVPLFLLAIPGASSEPEPGTNVFYIASDRLLTIRFVITDNGQPYQKRWETYLDELFEEHDANKDGTLTGKESDFLPSRRLLQAVGVIPGGSQRSASLLMQRPSMPKTLTRAQLGRYFERLEFRPFRVAIESVEPTQPAQPTVINGQFNLPGVGEAFFRLVDVDGNRKLSEEELQGIAHSLRKFDLDRDETIAISEMAPQSQVQQPARIRRRNRSASLPPFASLATGISSRSLVTQMMDRFDGSQNGTIDYVLDQKELGLSDERFQALDKDRDGHLNRREVTAFLENAPPDLEVSIRLGKRPDEVPLMGFHSEDELARSVDVSETETRGTFNIGSVEIVVELQSLGMLESSPESKATRIKLELESTFKQADNDSNGYIDVREARGLGKFGPLFRELDTDRDRKLFAEEFLAGATPAMSIAAHNLVLTISGGGLDFFRLLDTTADSRITRRELGAVASRASRWDRNNDGQVSADEIPKQFQATIGLVHTGPSVPANAVRGVTVGGMSRPQSAASGPTWFRKMDRNGDGDVSRREFLGGEEDFRRLDRDGDNLLNGEEATAEPDAAPDPLTTLNDLFNSLFVN</sequence>
<dbReference type="PROSITE" id="PS00018">
    <property type="entry name" value="EF_HAND_1"/>
    <property type="match status" value="4"/>
</dbReference>
<feature type="region of interest" description="Disordered" evidence="1">
    <location>
        <begin position="548"/>
        <end position="571"/>
    </location>
</feature>
<reference evidence="3 4" key="1">
    <citation type="submission" date="2019-02" db="EMBL/GenBank/DDBJ databases">
        <title>Deep-cultivation of Planctomycetes and their phenomic and genomic characterization uncovers novel biology.</title>
        <authorList>
            <person name="Wiegand S."/>
            <person name="Jogler M."/>
            <person name="Boedeker C."/>
            <person name="Pinto D."/>
            <person name="Vollmers J."/>
            <person name="Rivas-Marin E."/>
            <person name="Kohn T."/>
            <person name="Peeters S.H."/>
            <person name="Heuer A."/>
            <person name="Rast P."/>
            <person name="Oberbeckmann S."/>
            <person name="Bunk B."/>
            <person name="Jeske O."/>
            <person name="Meyerdierks A."/>
            <person name="Storesund J.E."/>
            <person name="Kallscheuer N."/>
            <person name="Luecker S."/>
            <person name="Lage O.M."/>
            <person name="Pohl T."/>
            <person name="Merkel B.J."/>
            <person name="Hornburger P."/>
            <person name="Mueller R.-W."/>
            <person name="Bruemmer F."/>
            <person name="Labrenz M."/>
            <person name="Spormann A.M."/>
            <person name="Op den Camp H."/>
            <person name="Overmann J."/>
            <person name="Amann R."/>
            <person name="Jetten M.S.M."/>
            <person name="Mascher T."/>
            <person name="Medema M.H."/>
            <person name="Devos D.P."/>
            <person name="Kaster A.-K."/>
            <person name="Ovreas L."/>
            <person name="Rohde M."/>
            <person name="Galperin M.Y."/>
            <person name="Jogler C."/>
        </authorList>
    </citation>
    <scope>NUCLEOTIDE SEQUENCE [LARGE SCALE GENOMIC DNA]</scope>
    <source>
        <strain evidence="3 4">Pan216</strain>
    </source>
</reference>
<evidence type="ECO:0000313" key="3">
    <source>
        <dbReference type="EMBL" id="QDU63219.1"/>
    </source>
</evidence>
<proteinExistence type="predicted"/>
<dbReference type="Proteomes" id="UP000317093">
    <property type="component" value="Chromosome"/>
</dbReference>
<gene>
    <name evidence="3" type="ORF">Pan216_40970</name>
</gene>
<dbReference type="Gene3D" id="1.10.238.10">
    <property type="entry name" value="EF-hand"/>
    <property type="match status" value="4"/>
</dbReference>
<dbReference type="InterPro" id="IPR002048">
    <property type="entry name" value="EF_hand_dom"/>
</dbReference>
<dbReference type="KEGG" id="knv:Pan216_40970"/>
<dbReference type="PANTHER" id="PTHR10827:SF85">
    <property type="entry name" value="CALCIUM-BINDING PROTEIN"/>
    <property type="match status" value="1"/>
</dbReference>
<dbReference type="Pfam" id="PF13202">
    <property type="entry name" value="EF-hand_5"/>
    <property type="match status" value="3"/>
</dbReference>
<dbReference type="SMART" id="SM00054">
    <property type="entry name" value="EFh"/>
    <property type="match status" value="6"/>
</dbReference>
<protein>
    <submittedName>
        <fullName evidence="3">Transaldolase/EF-hand domain-containing protein</fullName>
    </submittedName>
</protein>
<evidence type="ECO:0000313" key="4">
    <source>
        <dbReference type="Proteomes" id="UP000317093"/>
    </source>
</evidence>
<organism evidence="3 4">
    <name type="scientific">Kolteria novifilia</name>
    <dbReference type="NCBI Taxonomy" id="2527975"/>
    <lineage>
        <taxon>Bacteria</taxon>
        <taxon>Pseudomonadati</taxon>
        <taxon>Planctomycetota</taxon>
        <taxon>Planctomycetia</taxon>
        <taxon>Kolteriales</taxon>
        <taxon>Kolteriaceae</taxon>
        <taxon>Kolteria</taxon>
    </lineage>
</organism>